<dbReference type="Pfam" id="PF03171">
    <property type="entry name" value="2OG-FeII_Oxy"/>
    <property type="match status" value="1"/>
</dbReference>
<keyword evidence="5 6" id="KW-0408">Iron</keyword>
<dbReference type="FunFam" id="2.60.120.330:FF:000005">
    <property type="entry name" value="1-aminocyclopropane-1-carboxylate oxidase homolog 1"/>
    <property type="match status" value="1"/>
</dbReference>
<keyword evidence="4 6" id="KW-0560">Oxidoreductase</keyword>
<evidence type="ECO:0000256" key="6">
    <source>
        <dbReference type="RuleBase" id="RU003682"/>
    </source>
</evidence>
<evidence type="ECO:0000256" key="1">
    <source>
        <dbReference type="ARBA" id="ARBA00001962"/>
    </source>
</evidence>
<evidence type="ECO:0000256" key="4">
    <source>
        <dbReference type="ARBA" id="ARBA00023002"/>
    </source>
</evidence>
<evidence type="ECO:0000256" key="5">
    <source>
        <dbReference type="ARBA" id="ARBA00023004"/>
    </source>
</evidence>
<evidence type="ECO:0000256" key="3">
    <source>
        <dbReference type="ARBA" id="ARBA00022723"/>
    </source>
</evidence>
<comment type="similarity">
    <text evidence="2 6">Belongs to the iron/ascorbate-dependent oxidoreductase family.</text>
</comment>
<proteinExistence type="inferred from homology"/>
<dbReference type="InterPro" id="IPR026992">
    <property type="entry name" value="DIOX_N"/>
</dbReference>
<feature type="domain" description="Fe2OG dioxygenase" evidence="8">
    <location>
        <begin position="219"/>
        <end position="318"/>
    </location>
</feature>
<organism evidence="9 10">
    <name type="scientific">Erythroxylum novogranatense</name>
    <dbReference type="NCBI Taxonomy" id="1862640"/>
    <lineage>
        <taxon>Eukaryota</taxon>
        <taxon>Viridiplantae</taxon>
        <taxon>Streptophyta</taxon>
        <taxon>Embryophyta</taxon>
        <taxon>Tracheophyta</taxon>
        <taxon>Spermatophyta</taxon>
        <taxon>Magnoliopsida</taxon>
        <taxon>eudicotyledons</taxon>
        <taxon>Gunneridae</taxon>
        <taxon>Pentapetalae</taxon>
        <taxon>rosids</taxon>
        <taxon>fabids</taxon>
        <taxon>Malpighiales</taxon>
        <taxon>Erythroxylaceae</taxon>
        <taxon>Erythroxylum</taxon>
    </lineage>
</organism>
<dbReference type="Proteomes" id="UP001159364">
    <property type="component" value="Linkage Group LG12"/>
</dbReference>
<comment type="cofactor">
    <cofactor evidence="1">
        <name>Fe cation</name>
        <dbReference type="ChEBI" id="CHEBI:24875"/>
    </cofactor>
</comment>
<feature type="coiled-coil region" evidence="7">
    <location>
        <begin position="183"/>
        <end position="210"/>
    </location>
</feature>
<name>A0AAV8SBQ9_9ROSI</name>
<evidence type="ECO:0000313" key="9">
    <source>
        <dbReference type="EMBL" id="KAJ8749646.1"/>
    </source>
</evidence>
<accession>A0AAV8SBQ9</accession>
<protein>
    <recommendedName>
        <fullName evidence="8">Fe2OG dioxygenase domain-containing protein</fullName>
    </recommendedName>
</protein>
<keyword evidence="10" id="KW-1185">Reference proteome</keyword>
<evidence type="ECO:0000259" key="8">
    <source>
        <dbReference type="PROSITE" id="PS51471"/>
    </source>
</evidence>
<dbReference type="InterPro" id="IPR044861">
    <property type="entry name" value="IPNS-like_FE2OG_OXY"/>
</dbReference>
<keyword evidence="3 6" id="KW-0479">Metal-binding</keyword>
<dbReference type="PANTHER" id="PTHR10209:SF714">
    <property type="entry name" value="1-AMINOCYCLOPROPANE-1-CARBOXYLATE OXIDASE HOMOLOG 11-RELATED"/>
    <property type="match status" value="1"/>
</dbReference>
<dbReference type="Gene3D" id="2.60.120.330">
    <property type="entry name" value="B-lactam Antibiotic, Isopenicillin N Synthase, Chain"/>
    <property type="match status" value="1"/>
</dbReference>
<dbReference type="PANTHER" id="PTHR10209">
    <property type="entry name" value="OXIDOREDUCTASE, 2OG-FE II OXYGENASE FAMILY PROTEIN"/>
    <property type="match status" value="1"/>
</dbReference>
<evidence type="ECO:0000256" key="2">
    <source>
        <dbReference type="ARBA" id="ARBA00008056"/>
    </source>
</evidence>
<dbReference type="AlphaFoldDB" id="A0AAV8SBQ9"/>
<evidence type="ECO:0000256" key="7">
    <source>
        <dbReference type="SAM" id="Coils"/>
    </source>
</evidence>
<dbReference type="InterPro" id="IPR027443">
    <property type="entry name" value="IPNS-like_sf"/>
</dbReference>
<dbReference type="SUPFAM" id="SSF51197">
    <property type="entry name" value="Clavaminate synthase-like"/>
    <property type="match status" value="1"/>
</dbReference>
<comment type="caution">
    <text evidence="9">The sequence shown here is derived from an EMBL/GenBank/DDBJ whole genome shotgun (WGS) entry which is preliminary data.</text>
</comment>
<keyword evidence="7" id="KW-0175">Coiled coil</keyword>
<dbReference type="GO" id="GO:0051213">
    <property type="term" value="F:dioxygenase activity"/>
    <property type="evidence" value="ECO:0007669"/>
    <property type="project" value="UniProtKB-ARBA"/>
</dbReference>
<dbReference type="InterPro" id="IPR005123">
    <property type="entry name" value="Oxoglu/Fe-dep_dioxygenase_dom"/>
</dbReference>
<dbReference type="PROSITE" id="PS51471">
    <property type="entry name" value="FE2OG_OXY"/>
    <property type="match status" value="1"/>
</dbReference>
<dbReference type="GO" id="GO:0046872">
    <property type="term" value="F:metal ion binding"/>
    <property type="evidence" value="ECO:0007669"/>
    <property type="project" value="UniProtKB-KW"/>
</dbReference>
<evidence type="ECO:0000313" key="10">
    <source>
        <dbReference type="Proteomes" id="UP001159364"/>
    </source>
</evidence>
<sequence>MEGNAIPGEGSKYDKAKEVKAFDETKAGVKGLVDNGVKEIPRFFVHPPENEQNSPLLSDKNDKSSFEIPVIDMEGFESCRRKEIVEEIRKASETWGLFQMVNHGVPMGVMDDMLAGVREFHEGTKEEKMKWYSRDTNRRVRYFSNGDLLVSKAPANWRDTLAFYFPDGEIEPQLFPEICREAVREYMKEIIKLRRTVAELLSEALGLRREHLISMDCMETESLTCHYYPACPQPELTLGATRHTDPSFLTILLQDDKGGLQVCTRNQWVDVPPLHGALVVNIGDLMQLITNEKFISVEHRVRVGSAGSRASAACFFYPSTANNFKPYGALKELLLSDNAPIYRDTHFCEFMSHFKSKGLDAESTCKQKTSSTPFSLVSLFFGK</sequence>
<gene>
    <name evidence="9" type="ORF">K2173_026295</name>
</gene>
<dbReference type="Pfam" id="PF14226">
    <property type="entry name" value="DIOX_N"/>
    <property type="match status" value="1"/>
</dbReference>
<dbReference type="EMBL" id="JAIWQS010000012">
    <property type="protein sequence ID" value="KAJ8749646.1"/>
    <property type="molecule type" value="Genomic_DNA"/>
</dbReference>
<reference evidence="9 10" key="1">
    <citation type="submission" date="2021-09" db="EMBL/GenBank/DDBJ databases">
        <title>Genomic insights and catalytic innovation underlie evolution of tropane alkaloids biosynthesis.</title>
        <authorList>
            <person name="Wang Y.-J."/>
            <person name="Tian T."/>
            <person name="Huang J.-P."/>
            <person name="Huang S.-X."/>
        </authorList>
    </citation>
    <scope>NUCLEOTIDE SEQUENCE [LARGE SCALE GENOMIC DNA]</scope>
    <source>
        <strain evidence="9">KIB-2018</strain>
        <tissue evidence="9">Leaf</tissue>
    </source>
</reference>